<dbReference type="InParanoid" id="A0A251SDS1"/>
<name>A0A251SDS1_HELAN</name>
<dbReference type="InterPro" id="IPR045883">
    <property type="entry name" value="At4g13530-like"/>
</dbReference>
<protein>
    <recommendedName>
        <fullName evidence="2">DUF6821 domain-containing protein</fullName>
    </recommendedName>
</protein>
<dbReference type="PANTHER" id="PTHR33646">
    <property type="entry name" value="GB|AAF00631.1"/>
    <property type="match status" value="1"/>
</dbReference>
<dbReference type="AlphaFoldDB" id="A0A251SDS1"/>
<dbReference type="InterPro" id="IPR049224">
    <property type="entry name" value="DUF6821"/>
</dbReference>
<evidence type="ECO:0000259" key="2">
    <source>
        <dbReference type="Pfam" id="PF20705"/>
    </source>
</evidence>
<dbReference type="EMBL" id="CM007904">
    <property type="protein sequence ID" value="OTF95580.1"/>
    <property type="molecule type" value="Genomic_DNA"/>
</dbReference>
<sequence>MDNNTINLHDDDWELLDHSTSDQTTAYLHRIEQDYSEGMIKSDYFSIDSHNFSQNHVDDVTDHVSVESDNPSWIDPVCEVNYSVTKPAGEVSSTDSDDDGRYVGDIVRFNESMDSVEIESKTSEIEAKTSEIESKPSDLEKVVKASGEEGGRVGVWWKIPLDLLKYCLFKASPVWSLSVAAAMMGVVILGRRLYRMKQKSRTLQLKVAVDDKKVSQVMSRAARLNEAFSVVKRAPIIRPSLPAAGITPWPVMALR</sequence>
<feature type="transmembrane region" description="Helical" evidence="1">
    <location>
        <begin position="174"/>
        <end position="194"/>
    </location>
</feature>
<dbReference type="FunCoup" id="A0A251SDS1">
    <property type="interactions" value="1900"/>
</dbReference>
<dbReference type="PANTHER" id="PTHR33646:SF6">
    <property type="entry name" value="TRANSMEMBRANE PROTEIN"/>
    <property type="match status" value="1"/>
</dbReference>
<dbReference type="STRING" id="4232.A0A251SDS1"/>
<accession>A0A251SDS1</accession>
<dbReference type="OMA" id="KRVVWWK"/>
<keyword evidence="1" id="KW-1133">Transmembrane helix</keyword>
<dbReference type="Pfam" id="PF20705">
    <property type="entry name" value="DUF6821"/>
    <property type="match status" value="1"/>
</dbReference>
<dbReference type="OrthoDB" id="1931521at2759"/>
<dbReference type="Proteomes" id="UP000215914">
    <property type="component" value="Chromosome 15"/>
</dbReference>
<feature type="domain" description="DUF6821" evidence="2">
    <location>
        <begin position="120"/>
        <end position="241"/>
    </location>
</feature>
<gene>
    <name evidence="3" type="ORF">HannXRQ_Chr15g0484691</name>
</gene>
<evidence type="ECO:0000313" key="3">
    <source>
        <dbReference type="EMBL" id="OTF95580.1"/>
    </source>
</evidence>
<reference evidence="4" key="1">
    <citation type="journal article" date="2017" name="Nature">
        <title>The sunflower genome provides insights into oil metabolism, flowering and Asterid evolution.</title>
        <authorList>
            <person name="Badouin H."/>
            <person name="Gouzy J."/>
            <person name="Grassa C.J."/>
            <person name="Murat F."/>
            <person name="Staton S.E."/>
            <person name="Cottret L."/>
            <person name="Lelandais-Briere C."/>
            <person name="Owens G.L."/>
            <person name="Carrere S."/>
            <person name="Mayjonade B."/>
            <person name="Legrand L."/>
            <person name="Gill N."/>
            <person name="Kane N.C."/>
            <person name="Bowers J.E."/>
            <person name="Hubner S."/>
            <person name="Bellec A."/>
            <person name="Berard A."/>
            <person name="Berges H."/>
            <person name="Blanchet N."/>
            <person name="Boniface M.C."/>
            <person name="Brunel D."/>
            <person name="Catrice O."/>
            <person name="Chaidir N."/>
            <person name="Claudel C."/>
            <person name="Donnadieu C."/>
            <person name="Faraut T."/>
            <person name="Fievet G."/>
            <person name="Helmstetter N."/>
            <person name="King M."/>
            <person name="Knapp S.J."/>
            <person name="Lai Z."/>
            <person name="Le Paslier M.C."/>
            <person name="Lippi Y."/>
            <person name="Lorenzon L."/>
            <person name="Mandel J.R."/>
            <person name="Marage G."/>
            <person name="Marchand G."/>
            <person name="Marquand E."/>
            <person name="Bret-Mestries E."/>
            <person name="Morien E."/>
            <person name="Nambeesan S."/>
            <person name="Nguyen T."/>
            <person name="Pegot-Espagnet P."/>
            <person name="Pouilly N."/>
            <person name="Raftis F."/>
            <person name="Sallet E."/>
            <person name="Schiex T."/>
            <person name="Thomas J."/>
            <person name="Vandecasteele C."/>
            <person name="Vares D."/>
            <person name="Vear F."/>
            <person name="Vautrin S."/>
            <person name="Crespi M."/>
            <person name="Mangin B."/>
            <person name="Burke J.M."/>
            <person name="Salse J."/>
            <person name="Munos S."/>
            <person name="Vincourt P."/>
            <person name="Rieseberg L.H."/>
            <person name="Langlade N.B."/>
        </authorList>
    </citation>
    <scope>NUCLEOTIDE SEQUENCE [LARGE SCALE GENOMIC DNA]</scope>
    <source>
        <strain evidence="4">cv. SF193</strain>
    </source>
</reference>
<keyword evidence="1" id="KW-0812">Transmembrane</keyword>
<organism evidence="3 4">
    <name type="scientific">Helianthus annuus</name>
    <name type="common">Common sunflower</name>
    <dbReference type="NCBI Taxonomy" id="4232"/>
    <lineage>
        <taxon>Eukaryota</taxon>
        <taxon>Viridiplantae</taxon>
        <taxon>Streptophyta</taxon>
        <taxon>Embryophyta</taxon>
        <taxon>Tracheophyta</taxon>
        <taxon>Spermatophyta</taxon>
        <taxon>Magnoliopsida</taxon>
        <taxon>eudicotyledons</taxon>
        <taxon>Gunneridae</taxon>
        <taxon>Pentapetalae</taxon>
        <taxon>asterids</taxon>
        <taxon>campanulids</taxon>
        <taxon>Asterales</taxon>
        <taxon>Asteraceae</taxon>
        <taxon>Asteroideae</taxon>
        <taxon>Heliantheae alliance</taxon>
        <taxon>Heliantheae</taxon>
        <taxon>Helianthus</taxon>
    </lineage>
</organism>
<keyword evidence="4" id="KW-1185">Reference proteome</keyword>
<keyword evidence="1" id="KW-0472">Membrane</keyword>
<proteinExistence type="predicted"/>
<evidence type="ECO:0000256" key="1">
    <source>
        <dbReference type="SAM" id="Phobius"/>
    </source>
</evidence>
<evidence type="ECO:0000313" key="4">
    <source>
        <dbReference type="Proteomes" id="UP000215914"/>
    </source>
</evidence>